<reference evidence="2" key="1">
    <citation type="journal article" date="2020" name="J Insects Food Feed">
        <title>The yellow mealworm (Tenebrio molitor) genome: a resource for the emerging insects as food and feed industry.</title>
        <authorList>
            <person name="Eriksson T."/>
            <person name="Andere A."/>
            <person name="Kelstrup H."/>
            <person name="Emery V."/>
            <person name="Picard C."/>
        </authorList>
    </citation>
    <scope>NUCLEOTIDE SEQUENCE</scope>
    <source>
        <strain evidence="2">Stoneville</strain>
        <tissue evidence="2">Whole head</tissue>
    </source>
</reference>
<gene>
    <name evidence="2" type="ORF">GEV33_007827</name>
</gene>
<protein>
    <submittedName>
        <fullName evidence="2">Uncharacterized protein</fullName>
    </submittedName>
</protein>
<evidence type="ECO:0000313" key="2">
    <source>
        <dbReference type="EMBL" id="KAH0814964.1"/>
    </source>
</evidence>
<feature type="compositionally biased region" description="Polar residues" evidence="1">
    <location>
        <begin position="75"/>
        <end position="89"/>
    </location>
</feature>
<evidence type="ECO:0000313" key="3">
    <source>
        <dbReference type="Proteomes" id="UP000719412"/>
    </source>
</evidence>
<evidence type="ECO:0000256" key="1">
    <source>
        <dbReference type="SAM" id="MobiDB-lite"/>
    </source>
</evidence>
<organism evidence="2 3">
    <name type="scientific">Tenebrio molitor</name>
    <name type="common">Yellow mealworm beetle</name>
    <dbReference type="NCBI Taxonomy" id="7067"/>
    <lineage>
        <taxon>Eukaryota</taxon>
        <taxon>Metazoa</taxon>
        <taxon>Ecdysozoa</taxon>
        <taxon>Arthropoda</taxon>
        <taxon>Hexapoda</taxon>
        <taxon>Insecta</taxon>
        <taxon>Pterygota</taxon>
        <taxon>Neoptera</taxon>
        <taxon>Endopterygota</taxon>
        <taxon>Coleoptera</taxon>
        <taxon>Polyphaga</taxon>
        <taxon>Cucujiformia</taxon>
        <taxon>Tenebrionidae</taxon>
        <taxon>Tenebrio</taxon>
    </lineage>
</organism>
<dbReference type="EMBL" id="JABDTM020023712">
    <property type="protein sequence ID" value="KAH0814964.1"/>
    <property type="molecule type" value="Genomic_DNA"/>
</dbReference>
<feature type="region of interest" description="Disordered" evidence="1">
    <location>
        <begin position="59"/>
        <end position="89"/>
    </location>
</feature>
<keyword evidence="3" id="KW-1185">Reference proteome</keyword>
<name>A0A8J6HHS4_TENMO</name>
<reference evidence="2" key="2">
    <citation type="submission" date="2021-08" db="EMBL/GenBank/DDBJ databases">
        <authorList>
            <person name="Eriksson T."/>
        </authorList>
    </citation>
    <scope>NUCLEOTIDE SEQUENCE</scope>
    <source>
        <strain evidence="2">Stoneville</strain>
        <tissue evidence="2">Whole head</tissue>
    </source>
</reference>
<sequence length="89" mass="10040">MKIFQRITEKTYDPTRGMTMSDYFIKRVNQTRALTLPFPEVFLVDSLLQLFPSAVQSLATPTETRADHRPRHRSVVSTGTGPSPEEGTS</sequence>
<proteinExistence type="predicted"/>
<comment type="caution">
    <text evidence="2">The sequence shown here is derived from an EMBL/GenBank/DDBJ whole genome shotgun (WGS) entry which is preliminary data.</text>
</comment>
<accession>A0A8J6HHS4</accession>
<dbReference type="AlphaFoldDB" id="A0A8J6HHS4"/>
<dbReference type="Proteomes" id="UP000719412">
    <property type="component" value="Unassembled WGS sequence"/>
</dbReference>